<dbReference type="SUPFAM" id="SSF54001">
    <property type="entry name" value="Cysteine proteinases"/>
    <property type="match status" value="1"/>
</dbReference>
<gene>
    <name evidence="2" type="ORF">BDZ85DRAFT_279515</name>
</gene>
<evidence type="ECO:0000313" key="2">
    <source>
        <dbReference type="EMBL" id="KAF2225854.1"/>
    </source>
</evidence>
<organism evidence="2 3">
    <name type="scientific">Elsinoe ampelina</name>
    <dbReference type="NCBI Taxonomy" id="302913"/>
    <lineage>
        <taxon>Eukaryota</taxon>
        <taxon>Fungi</taxon>
        <taxon>Dikarya</taxon>
        <taxon>Ascomycota</taxon>
        <taxon>Pezizomycotina</taxon>
        <taxon>Dothideomycetes</taxon>
        <taxon>Dothideomycetidae</taxon>
        <taxon>Myriangiales</taxon>
        <taxon>Elsinoaceae</taxon>
        <taxon>Elsinoe</taxon>
    </lineage>
</organism>
<evidence type="ECO:0000256" key="1">
    <source>
        <dbReference type="SAM" id="MobiDB-lite"/>
    </source>
</evidence>
<dbReference type="GO" id="GO:0006511">
    <property type="term" value="P:ubiquitin-dependent protein catabolic process"/>
    <property type="evidence" value="ECO:0007669"/>
    <property type="project" value="InterPro"/>
</dbReference>
<proteinExistence type="predicted"/>
<dbReference type="InterPro" id="IPR038765">
    <property type="entry name" value="Papain-like_cys_pep_sf"/>
</dbReference>
<accession>A0A6A6GJD0</accession>
<reference evidence="3" key="1">
    <citation type="journal article" date="2020" name="Stud. Mycol.">
        <title>101 Dothideomycetes genomes: A test case for predicting lifestyles and emergence of pathogens.</title>
        <authorList>
            <person name="Haridas S."/>
            <person name="Albert R."/>
            <person name="Binder M."/>
            <person name="Bloem J."/>
            <person name="LaButti K."/>
            <person name="Salamov A."/>
            <person name="Andreopoulos B."/>
            <person name="Baker S."/>
            <person name="Barry K."/>
            <person name="Bills G."/>
            <person name="Bluhm B."/>
            <person name="Cannon C."/>
            <person name="Castanera R."/>
            <person name="Culley D."/>
            <person name="Daum C."/>
            <person name="Ezra D."/>
            <person name="Gonzalez J."/>
            <person name="Henrissat B."/>
            <person name="Kuo A."/>
            <person name="Liang C."/>
            <person name="Lipzen A."/>
            <person name="Lutzoni F."/>
            <person name="Magnuson J."/>
            <person name="Mondo S."/>
            <person name="Nolan M."/>
            <person name="Ohm R."/>
            <person name="Pangilinan J."/>
            <person name="Park H.-J."/>
            <person name="Ramirez L."/>
            <person name="Alfaro M."/>
            <person name="Sun H."/>
            <person name="Tritt A."/>
            <person name="Yoshinaga Y."/>
            <person name="Zwiers L.-H."/>
            <person name="Turgeon B."/>
            <person name="Goodwin S."/>
            <person name="Spatafora J."/>
            <person name="Crous P."/>
            <person name="Grigoriev I."/>
        </authorList>
    </citation>
    <scope>NUCLEOTIDE SEQUENCE [LARGE SCALE GENOMIC DNA]</scope>
    <source>
        <strain evidence="3">CECT 20119</strain>
    </source>
</reference>
<protein>
    <submittedName>
        <fullName evidence="2">Uncharacterized protein</fullName>
    </submittedName>
</protein>
<dbReference type="AlphaFoldDB" id="A0A6A6GJD0"/>
<keyword evidence="3" id="KW-1185">Reference proteome</keyword>
<sequence>MQAPHSSYVQSWDSLVPHRDVFARFLRKLGLSERIGIIQRTTLRNDEDLDRDMPHPVYAVIVVLKQELSSGTAVDILDDEFRRPRPDEAIPCFQRSIGGARSMFAFFNALVNSPLQYCCDTETSLSFFMTQSQGNREHFLRCNGGLREDYHDAIRFGIERLGRNIKAAYNSESRYLCFFKQTAFANKLWVWDSDPERLMVTDVGSRESGCLKGRSLGFIRNTIGQPELFGEPPPDMILCLADEDEIIRQLEALRKREERLRGEEADDEGEYLYPAQVKVEDPRRKGRSSRAGQGRTASGISPS</sequence>
<name>A0A6A6GJD0_9PEZI</name>
<dbReference type="GO" id="GO:0004843">
    <property type="term" value="F:cysteine-type deubiquitinase activity"/>
    <property type="evidence" value="ECO:0007669"/>
    <property type="project" value="InterPro"/>
</dbReference>
<dbReference type="Gene3D" id="3.40.532.10">
    <property type="entry name" value="Peptidase C12, ubiquitin carboxyl-terminal hydrolase"/>
    <property type="match status" value="1"/>
</dbReference>
<feature type="region of interest" description="Disordered" evidence="1">
    <location>
        <begin position="259"/>
        <end position="303"/>
    </location>
</feature>
<evidence type="ECO:0000313" key="3">
    <source>
        <dbReference type="Proteomes" id="UP000799538"/>
    </source>
</evidence>
<dbReference type="EMBL" id="ML992503">
    <property type="protein sequence ID" value="KAF2225854.1"/>
    <property type="molecule type" value="Genomic_DNA"/>
</dbReference>
<dbReference type="OrthoDB" id="10290843at2759"/>
<dbReference type="InterPro" id="IPR036959">
    <property type="entry name" value="Peptidase_C12_UCH_sf"/>
</dbReference>
<dbReference type="Proteomes" id="UP000799538">
    <property type="component" value="Unassembled WGS sequence"/>
</dbReference>